<name>A0A1A0W993_MYCPR</name>
<dbReference type="EMBL" id="LZSY01000065">
    <property type="protein sequence ID" value="OBB92903.1"/>
    <property type="molecule type" value="Genomic_DNA"/>
</dbReference>
<reference evidence="3" key="1">
    <citation type="submission" date="2016-06" db="EMBL/GenBank/DDBJ databases">
        <authorList>
            <person name="Sutton G."/>
            <person name="Brinkac L."/>
            <person name="Sanka R."/>
            <person name="Adams M."/>
            <person name="Lau E."/>
            <person name="Mehaffy C."/>
            <person name="Tameris M."/>
            <person name="Hatherill M."/>
            <person name="Hanekom W."/>
            <person name="Mahomed H."/>
            <person name="Mcshane H."/>
        </authorList>
    </citation>
    <scope>NUCLEOTIDE SEQUENCE [LARGE SCALE GENOMIC DNA]</scope>
    <source>
        <strain evidence="3">852002-10433_SCH5171157</strain>
    </source>
</reference>
<dbReference type="Pfam" id="PF00934">
    <property type="entry name" value="PE"/>
    <property type="match status" value="1"/>
</dbReference>
<dbReference type="RefSeq" id="WP_064880875.1">
    <property type="nucleotide sequence ID" value="NZ_LZSY01000065.1"/>
</dbReference>
<protein>
    <recommendedName>
        <fullName evidence="1">PE domain-containing protein</fullName>
    </recommendedName>
</protein>
<evidence type="ECO:0000313" key="2">
    <source>
        <dbReference type="EMBL" id="OBB92903.1"/>
    </source>
</evidence>
<evidence type="ECO:0000313" key="3">
    <source>
        <dbReference type="Proteomes" id="UP000094008"/>
    </source>
</evidence>
<dbReference type="Proteomes" id="UP000094008">
    <property type="component" value="Unassembled WGS sequence"/>
</dbReference>
<accession>A0A1A0W993</accession>
<proteinExistence type="predicted"/>
<evidence type="ECO:0000259" key="1">
    <source>
        <dbReference type="Pfam" id="PF00934"/>
    </source>
</evidence>
<gene>
    <name evidence="2" type="ORF">A5779_21310</name>
</gene>
<sequence length="101" mass="9462">MGFIEVVPEGMMAAAASTEALSAQVGGHTAQAAAVAAVVPPGIEEISAANVAKIAGYAANVAAVLGGASAVQAAYGAALGSSGAILDLGDALAQLSVANIV</sequence>
<dbReference type="Gene3D" id="1.10.287.850">
    <property type="entry name" value="HP0062-like domain"/>
    <property type="match status" value="1"/>
</dbReference>
<feature type="domain" description="PE" evidence="1">
    <location>
        <begin position="5"/>
        <end position="85"/>
    </location>
</feature>
<dbReference type="InterPro" id="IPR000084">
    <property type="entry name" value="PE-PGRS_N"/>
</dbReference>
<dbReference type="AlphaFoldDB" id="A0A1A0W993"/>
<comment type="caution">
    <text evidence="2">The sequence shown here is derived from an EMBL/GenBank/DDBJ whole genome shotgun (WGS) entry which is preliminary data.</text>
</comment>
<organism evidence="2 3">
    <name type="scientific">Mycolicibacterium peregrinum</name>
    <name type="common">Mycobacterium peregrinum</name>
    <dbReference type="NCBI Taxonomy" id="43304"/>
    <lineage>
        <taxon>Bacteria</taxon>
        <taxon>Bacillati</taxon>
        <taxon>Actinomycetota</taxon>
        <taxon>Actinomycetes</taxon>
        <taxon>Mycobacteriales</taxon>
        <taxon>Mycobacteriaceae</taxon>
        <taxon>Mycolicibacterium</taxon>
    </lineage>
</organism>